<keyword evidence="9" id="KW-1185">Reference proteome</keyword>
<dbReference type="PANTHER" id="PTHR43289">
    <property type="entry name" value="MITOGEN-ACTIVATED PROTEIN KINASE KINASE KINASE 20-RELATED"/>
    <property type="match status" value="1"/>
</dbReference>
<dbReference type="Gene3D" id="3.30.200.20">
    <property type="entry name" value="Phosphorylase Kinase, domain 1"/>
    <property type="match status" value="1"/>
</dbReference>
<keyword evidence="6" id="KW-0812">Transmembrane</keyword>
<dbReference type="KEGG" id="nsl:BOX37_00545"/>
<evidence type="ECO:0000256" key="2">
    <source>
        <dbReference type="ARBA" id="ARBA00022741"/>
    </source>
</evidence>
<keyword evidence="6" id="KW-1133">Transmembrane helix</keyword>
<keyword evidence="2 5" id="KW-0547">Nucleotide-binding</keyword>
<dbReference type="InterPro" id="IPR011009">
    <property type="entry name" value="Kinase-like_dom_sf"/>
</dbReference>
<evidence type="ECO:0000256" key="4">
    <source>
        <dbReference type="ARBA" id="ARBA00022840"/>
    </source>
</evidence>
<protein>
    <recommendedName>
        <fullName evidence="7">Protein kinase domain-containing protein</fullName>
    </recommendedName>
</protein>
<keyword evidence="6" id="KW-0472">Membrane</keyword>
<evidence type="ECO:0000313" key="9">
    <source>
        <dbReference type="Proteomes" id="UP000183810"/>
    </source>
</evidence>
<dbReference type="InterPro" id="IPR008271">
    <property type="entry name" value="Ser/Thr_kinase_AS"/>
</dbReference>
<evidence type="ECO:0000256" key="6">
    <source>
        <dbReference type="SAM" id="Phobius"/>
    </source>
</evidence>
<dbReference type="InterPro" id="IPR000719">
    <property type="entry name" value="Prot_kinase_dom"/>
</dbReference>
<evidence type="ECO:0000259" key="7">
    <source>
        <dbReference type="PROSITE" id="PS50011"/>
    </source>
</evidence>
<name>A0A1J0VL25_9NOCA</name>
<dbReference type="PROSITE" id="PS00108">
    <property type="entry name" value="PROTEIN_KINASE_ST"/>
    <property type="match status" value="1"/>
</dbReference>
<keyword evidence="3" id="KW-0418">Kinase</keyword>
<feature type="transmembrane region" description="Helical" evidence="6">
    <location>
        <begin position="313"/>
        <end position="333"/>
    </location>
</feature>
<dbReference type="Pfam" id="PF00069">
    <property type="entry name" value="Pkinase"/>
    <property type="match status" value="1"/>
</dbReference>
<feature type="binding site" evidence="5">
    <location>
        <position position="33"/>
    </location>
    <ligand>
        <name>ATP</name>
        <dbReference type="ChEBI" id="CHEBI:30616"/>
    </ligand>
</feature>
<dbReference type="Proteomes" id="UP000183810">
    <property type="component" value="Chromosome"/>
</dbReference>
<dbReference type="GO" id="GO:0005524">
    <property type="term" value="F:ATP binding"/>
    <property type="evidence" value="ECO:0007669"/>
    <property type="project" value="UniProtKB-UniRule"/>
</dbReference>
<dbReference type="GO" id="GO:0004674">
    <property type="term" value="F:protein serine/threonine kinase activity"/>
    <property type="evidence" value="ECO:0007669"/>
    <property type="project" value="TreeGrafter"/>
</dbReference>
<evidence type="ECO:0000313" key="8">
    <source>
        <dbReference type="EMBL" id="APE32712.1"/>
    </source>
</evidence>
<reference evidence="8" key="1">
    <citation type="submission" date="2016-11" db="EMBL/GenBank/DDBJ databases">
        <authorList>
            <person name="Jaros S."/>
            <person name="Januszkiewicz K."/>
            <person name="Wedrychowicz H."/>
        </authorList>
    </citation>
    <scope>NUCLEOTIDE SEQUENCE [LARGE SCALE GENOMIC DNA]</scope>
    <source>
        <strain evidence="8">Y48</strain>
    </source>
</reference>
<dbReference type="CDD" id="cd14014">
    <property type="entry name" value="STKc_PknB_like"/>
    <property type="match status" value="1"/>
</dbReference>
<dbReference type="PROSITE" id="PS00107">
    <property type="entry name" value="PROTEIN_KINASE_ATP"/>
    <property type="match status" value="1"/>
</dbReference>
<dbReference type="EMBL" id="CP018082">
    <property type="protein sequence ID" value="APE32712.1"/>
    <property type="molecule type" value="Genomic_DNA"/>
</dbReference>
<keyword evidence="4 5" id="KW-0067">ATP-binding</keyword>
<dbReference type="PANTHER" id="PTHR43289:SF34">
    <property type="entry name" value="SERINE_THREONINE-PROTEIN KINASE YBDM-RELATED"/>
    <property type="match status" value="1"/>
</dbReference>
<evidence type="ECO:0000256" key="5">
    <source>
        <dbReference type="PROSITE-ProRule" id="PRU10141"/>
    </source>
</evidence>
<dbReference type="Gene3D" id="1.10.510.10">
    <property type="entry name" value="Transferase(Phosphotransferase) domain 1"/>
    <property type="match status" value="1"/>
</dbReference>
<evidence type="ECO:0000256" key="3">
    <source>
        <dbReference type="ARBA" id="ARBA00022777"/>
    </source>
</evidence>
<sequence length="612" mass="63838">MIGRYRIRGVLGAGGMGRVLLATGPDGRYVAVKQIHPHLLDDSDFRARFAREVSISTRVSGAFTAAVVDFDTGANPWLASVFIAGVPLDRAVREYGPLPVPALRTLASGLASALHAIHGAGLVHRDLKPANVILAADGPRVIDFGIAQATEGGTPLTETGAVVGSPAYMSPEQAMSEPVTAAADIFSLGSLLVMAATGQSPFAASSAPYALFNIVHSEPQLDAVPLELRELIGACLRKDPAARPTAVQILDYLGVLPVQALPWSAPIHAEIAQQSRYLVSLTADPEATQVLSSSSVVPIAPSPAPAPKRRRRALALVAVTAVVIVGTVGAILVRGEKPTVRASPAAALPSLAQLRAIDACAWLPAALGDTLPAALAATGQTRVEQWRWQQTSGWGCEGTSGAARVTIEIGTAIDGFTPTGTTRHGFAELRRGTECLLGIDNGAGDRRWGISVSTAERTTCALAEYALDRLTATIADAPSLPGTPSTLATLDPCGLASESELTAVGAAGPGSGFAHTCEWHGDSTVRLTLGVPRREDLPTFLRKTIDVGDGVLLEEPTGMLVDCPRFYRFREVGETSVEAVTVQVTRSTGQPDATLCTDTEAILKAIVGRLPQ</sequence>
<dbReference type="SUPFAM" id="SSF56112">
    <property type="entry name" value="Protein kinase-like (PK-like)"/>
    <property type="match status" value="1"/>
</dbReference>
<dbReference type="PROSITE" id="PS50011">
    <property type="entry name" value="PROTEIN_KINASE_DOM"/>
    <property type="match status" value="1"/>
</dbReference>
<evidence type="ECO:0000256" key="1">
    <source>
        <dbReference type="ARBA" id="ARBA00022679"/>
    </source>
</evidence>
<feature type="domain" description="Protein kinase" evidence="7">
    <location>
        <begin position="5"/>
        <end position="255"/>
    </location>
</feature>
<dbReference type="AlphaFoldDB" id="A0A1J0VL25"/>
<accession>A0A1J0VL25</accession>
<proteinExistence type="predicted"/>
<organism evidence="8 9">
    <name type="scientific">Nocardia mangyaensis</name>
    <dbReference type="NCBI Taxonomy" id="2213200"/>
    <lineage>
        <taxon>Bacteria</taxon>
        <taxon>Bacillati</taxon>
        <taxon>Actinomycetota</taxon>
        <taxon>Actinomycetes</taxon>
        <taxon>Mycobacteriales</taxon>
        <taxon>Nocardiaceae</taxon>
        <taxon>Nocardia</taxon>
    </lineage>
</organism>
<dbReference type="SMART" id="SM00220">
    <property type="entry name" value="S_TKc"/>
    <property type="match status" value="1"/>
</dbReference>
<gene>
    <name evidence="8" type="ORF">BOX37_00545</name>
</gene>
<dbReference type="InterPro" id="IPR017441">
    <property type="entry name" value="Protein_kinase_ATP_BS"/>
</dbReference>
<keyword evidence="1" id="KW-0808">Transferase</keyword>